<dbReference type="SUPFAM" id="SSF53335">
    <property type="entry name" value="S-adenosyl-L-methionine-dependent methyltransferases"/>
    <property type="match status" value="1"/>
</dbReference>
<evidence type="ECO:0000313" key="4">
    <source>
        <dbReference type="Proteomes" id="UP000316598"/>
    </source>
</evidence>
<evidence type="ECO:0000313" key="3">
    <source>
        <dbReference type="EMBL" id="TWT54350.1"/>
    </source>
</evidence>
<accession>A0A5C5WUW0</accession>
<dbReference type="InterPro" id="IPR013216">
    <property type="entry name" value="Methyltransf_11"/>
</dbReference>
<reference evidence="3 4" key="1">
    <citation type="submission" date="2019-02" db="EMBL/GenBank/DDBJ databases">
        <title>Deep-cultivation of Planctomycetes and their phenomic and genomic characterization uncovers novel biology.</title>
        <authorList>
            <person name="Wiegand S."/>
            <person name="Jogler M."/>
            <person name="Boedeker C."/>
            <person name="Pinto D."/>
            <person name="Vollmers J."/>
            <person name="Rivas-Marin E."/>
            <person name="Kohn T."/>
            <person name="Peeters S.H."/>
            <person name="Heuer A."/>
            <person name="Rast P."/>
            <person name="Oberbeckmann S."/>
            <person name="Bunk B."/>
            <person name="Jeske O."/>
            <person name="Meyerdierks A."/>
            <person name="Storesund J.E."/>
            <person name="Kallscheuer N."/>
            <person name="Luecker S."/>
            <person name="Lage O.M."/>
            <person name="Pohl T."/>
            <person name="Merkel B.J."/>
            <person name="Hornburger P."/>
            <person name="Mueller R.-W."/>
            <person name="Bruemmer F."/>
            <person name="Labrenz M."/>
            <person name="Spormann A.M."/>
            <person name="Op Den Camp H."/>
            <person name="Overmann J."/>
            <person name="Amann R."/>
            <person name="Jetten M.S.M."/>
            <person name="Mascher T."/>
            <person name="Medema M.H."/>
            <person name="Devos D.P."/>
            <person name="Kaster A.-K."/>
            <person name="Ovreas L."/>
            <person name="Rohde M."/>
            <person name="Galperin M.Y."/>
            <person name="Jogler C."/>
        </authorList>
    </citation>
    <scope>NUCLEOTIDE SEQUENCE [LARGE SCALE GENOMIC DNA]</scope>
    <source>
        <strain evidence="3 4">Pla22</strain>
    </source>
</reference>
<dbReference type="Gene3D" id="3.40.50.150">
    <property type="entry name" value="Vaccinia Virus protein VP39"/>
    <property type="match status" value="1"/>
</dbReference>
<name>A0A5C5WUW0_9BACT</name>
<keyword evidence="1" id="KW-0812">Transmembrane</keyword>
<gene>
    <name evidence="3" type="ORF">Pla22_19960</name>
</gene>
<protein>
    <recommendedName>
        <fullName evidence="2">Methyltransferase type 11 domain-containing protein</fullName>
    </recommendedName>
</protein>
<dbReference type="PANTHER" id="PTHR43861">
    <property type="entry name" value="TRANS-ACONITATE 2-METHYLTRANSFERASE-RELATED"/>
    <property type="match status" value="1"/>
</dbReference>
<dbReference type="GO" id="GO:0008757">
    <property type="term" value="F:S-adenosylmethionine-dependent methyltransferase activity"/>
    <property type="evidence" value="ECO:0007669"/>
    <property type="project" value="InterPro"/>
</dbReference>
<feature type="transmembrane region" description="Helical" evidence="1">
    <location>
        <begin position="35"/>
        <end position="56"/>
    </location>
</feature>
<feature type="domain" description="Methyltransferase type 11" evidence="2">
    <location>
        <begin position="116"/>
        <end position="214"/>
    </location>
</feature>
<organism evidence="3 4">
    <name type="scientific">Rubripirellula amarantea</name>
    <dbReference type="NCBI Taxonomy" id="2527999"/>
    <lineage>
        <taxon>Bacteria</taxon>
        <taxon>Pseudomonadati</taxon>
        <taxon>Planctomycetota</taxon>
        <taxon>Planctomycetia</taxon>
        <taxon>Pirellulales</taxon>
        <taxon>Pirellulaceae</taxon>
        <taxon>Rubripirellula</taxon>
    </lineage>
</organism>
<evidence type="ECO:0000256" key="1">
    <source>
        <dbReference type="SAM" id="Phobius"/>
    </source>
</evidence>
<dbReference type="Pfam" id="PF08241">
    <property type="entry name" value="Methyltransf_11"/>
    <property type="match status" value="1"/>
</dbReference>
<comment type="caution">
    <text evidence="3">The sequence shown here is derived from an EMBL/GenBank/DDBJ whole genome shotgun (WGS) entry which is preliminary data.</text>
</comment>
<dbReference type="InterPro" id="IPR029063">
    <property type="entry name" value="SAM-dependent_MTases_sf"/>
</dbReference>
<evidence type="ECO:0000259" key="2">
    <source>
        <dbReference type="Pfam" id="PF08241"/>
    </source>
</evidence>
<sequence>MNGYFTQLCVVGYAGRMRFSFSTPNLLKFMKSASIFRLLFLVLFLGIEVLVCGISLGQDVDVNTSVNPGINDSFLDPALEIESWLEKFEVESREVYRARESILAAMGIKQGDHVADIGAGTGFFSLMMNEAVGKGGWCYSVELSPKFAQHLTKLFADKKIDNSTTVLCRDDSVCLPPNSIDFAFICDVYHHFEFPHSTMQSIHQALKQGGRVVVIDFERIEGESREWTMGHVRAGKQTFIDEISEAGFELTAERTINGFDENYFLEFRKRPMTGSGN</sequence>
<dbReference type="Proteomes" id="UP000316598">
    <property type="component" value="Unassembled WGS sequence"/>
</dbReference>
<dbReference type="EMBL" id="SJPI01000001">
    <property type="protein sequence ID" value="TWT54350.1"/>
    <property type="molecule type" value="Genomic_DNA"/>
</dbReference>
<dbReference type="AlphaFoldDB" id="A0A5C5WUW0"/>
<keyword evidence="1" id="KW-1133">Transmembrane helix</keyword>
<dbReference type="CDD" id="cd02440">
    <property type="entry name" value="AdoMet_MTases"/>
    <property type="match status" value="1"/>
</dbReference>
<proteinExistence type="predicted"/>
<keyword evidence="4" id="KW-1185">Reference proteome</keyword>
<keyword evidence="1" id="KW-0472">Membrane</keyword>